<organism evidence="2 3">
    <name type="scientific">Shimia marina</name>
    <dbReference type="NCBI Taxonomy" id="321267"/>
    <lineage>
        <taxon>Bacteria</taxon>
        <taxon>Pseudomonadati</taxon>
        <taxon>Pseudomonadota</taxon>
        <taxon>Alphaproteobacteria</taxon>
        <taxon>Rhodobacterales</taxon>
        <taxon>Roseobacteraceae</taxon>
    </lineage>
</organism>
<gene>
    <name evidence="2" type="ORF">SHM7688_01790</name>
</gene>
<name>A0A0P1EPL4_9RHOB</name>
<evidence type="ECO:0000313" key="2">
    <source>
        <dbReference type="EMBL" id="CUH52344.1"/>
    </source>
</evidence>
<feature type="domain" description="H-type lectin" evidence="1">
    <location>
        <begin position="40"/>
        <end position="104"/>
    </location>
</feature>
<dbReference type="SUPFAM" id="SSF141086">
    <property type="entry name" value="Agglutinin HPA-like"/>
    <property type="match status" value="1"/>
</dbReference>
<dbReference type="Gene3D" id="2.60.40.2080">
    <property type="match status" value="1"/>
</dbReference>
<dbReference type="OrthoDB" id="7658568at2"/>
<proteinExistence type="predicted"/>
<dbReference type="STRING" id="321267.SHM7688_01790"/>
<keyword evidence="2" id="KW-0430">Lectin</keyword>
<dbReference type="GO" id="GO:0030246">
    <property type="term" value="F:carbohydrate binding"/>
    <property type="evidence" value="ECO:0007669"/>
    <property type="project" value="UniProtKB-KW"/>
</dbReference>
<accession>A0A0P1EPL4</accession>
<dbReference type="Pfam" id="PF09458">
    <property type="entry name" value="H_lectin"/>
    <property type="match status" value="1"/>
</dbReference>
<sequence>MKRIRNNHVGVDQGDEVLFSDFEDGGEMWTGNGPRERRKLVKFSARYRVPPSVHVSLSLWDMDTQANLRAEVVAEEVTNLGFHLVFRTWGDSRIARVRMSWLAIGELGFADDWVIED</sequence>
<dbReference type="InterPro" id="IPR019019">
    <property type="entry name" value="H-type_lectin_domain"/>
</dbReference>
<keyword evidence="3" id="KW-1185">Reference proteome</keyword>
<dbReference type="RefSeq" id="WP_058239560.1">
    <property type="nucleotide sequence ID" value="NZ_CYPW01000017.1"/>
</dbReference>
<dbReference type="Proteomes" id="UP000054823">
    <property type="component" value="Unassembled WGS sequence"/>
</dbReference>
<evidence type="ECO:0000259" key="1">
    <source>
        <dbReference type="Pfam" id="PF09458"/>
    </source>
</evidence>
<reference evidence="2 3" key="1">
    <citation type="submission" date="2015-09" db="EMBL/GenBank/DDBJ databases">
        <authorList>
            <consortium name="Swine Surveillance"/>
        </authorList>
    </citation>
    <scope>NUCLEOTIDE SEQUENCE [LARGE SCALE GENOMIC DNA]</scope>
    <source>
        <strain evidence="2 3">CECT 7688</strain>
    </source>
</reference>
<evidence type="ECO:0000313" key="3">
    <source>
        <dbReference type="Proteomes" id="UP000054823"/>
    </source>
</evidence>
<dbReference type="InterPro" id="IPR037221">
    <property type="entry name" value="H-type_lectin_dom_sf"/>
</dbReference>
<dbReference type="GO" id="GO:0007155">
    <property type="term" value="P:cell adhesion"/>
    <property type="evidence" value="ECO:0007669"/>
    <property type="project" value="InterPro"/>
</dbReference>
<protein>
    <submittedName>
        <fullName evidence="2">H-type lectin domain protein</fullName>
    </submittedName>
</protein>
<dbReference type="AlphaFoldDB" id="A0A0P1EPL4"/>
<dbReference type="EMBL" id="CYPW01000017">
    <property type="protein sequence ID" value="CUH52344.1"/>
    <property type="molecule type" value="Genomic_DNA"/>
</dbReference>